<reference evidence="2 3" key="1">
    <citation type="journal article" date="2018" name="Front. Plant Sci.">
        <title>Red Clover (Trifolium pratense) and Zigzag Clover (T. medium) - A Picture of Genomic Similarities and Differences.</title>
        <authorList>
            <person name="Dluhosova J."/>
            <person name="Istvanek J."/>
            <person name="Nedelnik J."/>
            <person name="Repkova J."/>
        </authorList>
    </citation>
    <scope>NUCLEOTIDE SEQUENCE [LARGE SCALE GENOMIC DNA]</scope>
    <source>
        <strain evidence="3">cv. 10/8</strain>
        <tissue evidence="2">Leaf</tissue>
    </source>
</reference>
<feature type="non-terminal residue" evidence="2">
    <location>
        <position position="63"/>
    </location>
</feature>
<dbReference type="Proteomes" id="UP000265520">
    <property type="component" value="Unassembled WGS sequence"/>
</dbReference>
<protein>
    <submittedName>
        <fullName evidence="2">Uncharacterized protein</fullName>
    </submittedName>
</protein>
<feature type="non-terminal residue" evidence="2">
    <location>
        <position position="1"/>
    </location>
</feature>
<name>A0A392VIV9_9FABA</name>
<organism evidence="2 3">
    <name type="scientific">Trifolium medium</name>
    <dbReference type="NCBI Taxonomy" id="97028"/>
    <lineage>
        <taxon>Eukaryota</taxon>
        <taxon>Viridiplantae</taxon>
        <taxon>Streptophyta</taxon>
        <taxon>Embryophyta</taxon>
        <taxon>Tracheophyta</taxon>
        <taxon>Spermatophyta</taxon>
        <taxon>Magnoliopsida</taxon>
        <taxon>eudicotyledons</taxon>
        <taxon>Gunneridae</taxon>
        <taxon>Pentapetalae</taxon>
        <taxon>rosids</taxon>
        <taxon>fabids</taxon>
        <taxon>Fabales</taxon>
        <taxon>Fabaceae</taxon>
        <taxon>Papilionoideae</taxon>
        <taxon>50 kb inversion clade</taxon>
        <taxon>NPAAA clade</taxon>
        <taxon>Hologalegina</taxon>
        <taxon>IRL clade</taxon>
        <taxon>Trifolieae</taxon>
        <taxon>Trifolium</taxon>
    </lineage>
</organism>
<proteinExistence type="predicted"/>
<feature type="region of interest" description="Disordered" evidence="1">
    <location>
        <begin position="37"/>
        <end position="63"/>
    </location>
</feature>
<evidence type="ECO:0000313" key="3">
    <source>
        <dbReference type="Proteomes" id="UP000265520"/>
    </source>
</evidence>
<evidence type="ECO:0000256" key="1">
    <source>
        <dbReference type="SAM" id="MobiDB-lite"/>
    </source>
</evidence>
<accession>A0A392VIV9</accession>
<dbReference type="EMBL" id="LXQA011162588">
    <property type="protein sequence ID" value="MCI87299.1"/>
    <property type="molecule type" value="Genomic_DNA"/>
</dbReference>
<keyword evidence="3" id="KW-1185">Reference proteome</keyword>
<sequence>GHGEQVCNGSPADDALVKGWAIYDQELNLDRFSSLVDPKGDDQVDVSPGLGGRAVEPLKIQAH</sequence>
<evidence type="ECO:0000313" key="2">
    <source>
        <dbReference type="EMBL" id="MCI87299.1"/>
    </source>
</evidence>
<dbReference type="AlphaFoldDB" id="A0A392VIV9"/>
<comment type="caution">
    <text evidence="2">The sequence shown here is derived from an EMBL/GenBank/DDBJ whole genome shotgun (WGS) entry which is preliminary data.</text>
</comment>